<dbReference type="PANTHER" id="PTHR43649:SF33">
    <property type="entry name" value="POLYGALACTURONAN_RHAMNOGALACTURONAN-BINDING PROTEIN YTCQ"/>
    <property type="match status" value="1"/>
</dbReference>
<feature type="signal peptide" evidence="3">
    <location>
        <begin position="1"/>
        <end position="29"/>
    </location>
</feature>
<organism evidence="4 5">
    <name type="scientific">Paenibacillus swuensis</name>
    <dbReference type="NCBI Taxonomy" id="1178515"/>
    <lineage>
        <taxon>Bacteria</taxon>
        <taxon>Bacillati</taxon>
        <taxon>Bacillota</taxon>
        <taxon>Bacilli</taxon>
        <taxon>Bacillales</taxon>
        <taxon>Paenibacillaceae</taxon>
        <taxon>Paenibacillus</taxon>
    </lineage>
</organism>
<proteinExistence type="predicted"/>
<dbReference type="KEGG" id="pswu:SY83_04895"/>
<reference evidence="4 5" key="1">
    <citation type="submission" date="2015-01" db="EMBL/GenBank/DDBJ databases">
        <title>Paenibacillus swuensis/DY6/whole genome sequencing.</title>
        <authorList>
            <person name="Kim M.K."/>
            <person name="Srinivasan S."/>
            <person name="Lee J.-J."/>
        </authorList>
    </citation>
    <scope>NUCLEOTIDE SEQUENCE [LARGE SCALE GENOMIC DNA]</scope>
    <source>
        <strain evidence="4 5">DY6</strain>
    </source>
</reference>
<keyword evidence="1 3" id="KW-0732">Signal</keyword>
<evidence type="ECO:0000256" key="1">
    <source>
        <dbReference type="ARBA" id="ARBA00022729"/>
    </source>
</evidence>
<evidence type="ECO:0000313" key="4">
    <source>
        <dbReference type="EMBL" id="ANE45746.1"/>
    </source>
</evidence>
<dbReference type="EMBL" id="CP011388">
    <property type="protein sequence ID" value="ANE45746.1"/>
    <property type="molecule type" value="Genomic_DNA"/>
</dbReference>
<evidence type="ECO:0000256" key="3">
    <source>
        <dbReference type="SAM" id="SignalP"/>
    </source>
</evidence>
<dbReference type="SUPFAM" id="SSF53850">
    <property type="entry name" value="Periplasmic binding protein-like II"/>
    <property type="match status" value="1"/>
</dbReference>
<feature type="chain" id="PRO_5038574686" description="ABC transporter substrate-binding protein" evidence="3">
    <location>
        <begin position="30"/>
        <end position="584"/>
    </location>
</feature>
<accession>A0A172TFN2</accession>
<dbReference type="PANTHER" id="PTHR43649">
    <property type="entry name" value="ARABINOSE-BINDING PROTEIN-RELATED"/>
    <property type="match status" value="1"/>
</dbReference>
<sequence>MEKEGESMKSTKTAAAAALLVAAMLTVTACSDNSNTTNEAKNAASTNTQTNENAPKKAVEEQPADPLGAYAEALTISTIAETNPEDKFPEGDSYEDNAYKRFLEKTLNVKVNYKWTAPVGDSYNNKFNLMIQSNDLPDVFVVRAQGSTPAKVFLNRLAENGMLEDLSSVYESYAAEGVKDVYNSTNGEALKEATYDGKLLALPLVGETDSAAPVIWVRQDWLDKLKLPAPTTLADLETVAKAFMEQDPNGNGKPDEVGLPTSGKEMLSDGQPMGLDTFFWNEKSYPKYWVEGADGALVYGGVQPETKVALGKLAAMYKAKIIDKEFALRDRNMASENLIGGTAGLMLGQWWAPFWPLGDAMKSDANSNWKAYTLKDAEGITKAGSSYQTQGYLVVRKGYEHPEVILKAMNIIDKSSSGEYEEINQLDMGTYKDGFKRDVYGIGGDIGYKDTVMRTVKKFREIMAGKAGKDLLDPEETKIYEQIERDTAAPKKDMNDYIQKVAWLDGIGAIADAKLDMQFNKFGDSTPTMDQKWTSLNDLQTQAFLKIIMGKEQVDYFDTFVKDWMAKGGEQITKEVNEKYASMK</sequence>
<protein>
    <recommendedName>
        <fullName evidence="6">ABC transporter substrate-binding protein</fullName>
    </recommendedName>
</protein>
<dbReference type="AlphaFoldDB" id="A0A172TFN2"/>
<dbReference type="STRING" id="1178515.SY83_04895"/>
<name>A0A172TFN2_9BACL</name>
<keyword evidence="5" id="KW-1185">Reference proteome</keyword>
<evidence type="ECO:0000313" key="5">
    <source>
        <dbReference type="Proteomes" id="UP000076927"/>
    </source>
</evidence>
<dbReference type="PROSITE" id="PS51257">
    <property type="entry name" value="PROKAR_LIPOPROTEIN"/>
    <property type="match status" value="1"/>
</dbReference>
<dbReference type="Proteomes" id="UP000076927">
    <property type="component" value="Chromosome"/>
</dbReference>
<dbReference type="PATRIC" id="fig|1178515.4.peg.991"/>
<dbReference type="InterPro" id="IPR050490">
    <property type="entry name" value="Bact_solute-bd_prot1"/>
</dbReference>
<evidence type="ECO:0008006" key="6">
    <source>
        <dbReference type="Google" id="ProtNLM"/>
    </source>
</evidence>
<dbReference type="OrthoDB" id="2490915at2"/>
<dbReference type="Gene3D" id="3.40.190.10">
    <property type="entry name" value="Periplasmic binding protein-like II"/>
    <property type="match status" value="2"/>
</dbReference>
<feature type="compositionally biased region" description="Polar residues" evidence="2">
    <location>
        <begin position="32"/>
        <end position="53"/>
    </location>
</feature>
<gene>
    <name evidence="4" type="ORF">SY83_04895</name>
</gene>
<feature type="region of interest" description="Disordered" evidence="2">
    <location>
        <begin position="32"/>
        <end position="63"/>
    </location>
</feature>
<evidence type="ECO:0000256" key="2">
    <source>
        <dbReference type="SAM" id="MobiDB-lite"/>
    </source>
</evidence>